<comment type="catalytic activity">
    <reaction evidence="1">
        <text>a long-chain fatty acyl-CoA + 2 NADPH + 2 H(+) = a long-chain primary fatty alcohol + 2 NADP(+) + CoA</text>
        <dbReference type="Rhea" id="RHEA:52716"/>
        <dbReference type="ChEBI" id="CHEBI:15378"/>
        <dbReference type="ChEBI" id="CHEBI:57287"/>
        <dbReference type="ChEBI" id="CHEBI:57783"/>
        <dbReference type="ChEBI" id="CHEBI:58349"/>
        <dbReference type="ChEBI" id="CHEBI:77396"/>
        <dbReference type="ChEBI" id="CHEBI:83139"/>
        <dbReference type="EC" id="1.2.1.84"/>
    </reaction>
</comment>
<dbReference type="Pfam" id="PF07993">
    <property type="entry name" value="NAD_binding_4"/>
    <property type="match status" value="1"/>
</dbReference>
<sequence>MSTDMEVVSVLQYLDNKSVLVIGAAGFCGEILRVAPNVKKLYLLLRASDGKSVTQRFNDEILGKVVKEKYSPKLHHLITEKLTIVQGDICLDDLGLQNSDLTHEMVQELDAIVNLSETTKFDERYDVALGINTFGALNVLNFAKRCAKVKVFVHVSTDTDNEKKLVQEKLDQLRAAEAPPKTITQAMEDLGLARF</sequence>
<reference evidence="3" key="1">
    <citation type="submission" date="2019-07" db="EMBL/GenBank/DDBJ databases">
        <authorList>
            <person name="Dittberner H."/>
        </authorList>
    </citation>
    <scope>NUCLEOTIDE SEQUENCE [LARGE SCALE GENOMIC DNA]</scope>
</reference>
<accession>A0A565CA36</accession>
<name>A0A565CA36_9BRAS</name>
<dbReference type="PANTHER" id="PTHR11011:SF99">
    <property type="entry name" value="FATTY ACYL-COA REDUCTASE 3"/>
    <property type="match status" value="1"/>
</dbReference>
<keyword evidence="1" id="KW-0443">Lipid metabolism</keyword>
<dbReference type="PANTHER" id="PTHR11011">
    <property type="entry name" value="MALE STERILITY PROTEIN 2-RELATED"/>
    <property type="match status" value="1"/>
</dbReference>
<dbReference type="Gene3D" id="3.40.50.720">
    <property type="entry name" value="NAD(P)-binding Rossmann-like Domain"/>
    <property type="match status" value="1"/>
</dbReference>
<dbReference type="GO" id="GO:0035336">
    <property type="term" value="P:long-chain fatty-acyl-CoA metabolic process"/>
    <property type="evidence" value="ECO:0007669"/>
    <property type="project" value="TreeGrafter"/>
</dbReference>
<protein>
    <recommendedName>
        <fullName evidence="1">Fatty acyl-CoA reductase</fullName>
        <ecNumber evidence="1">1.2.1.84</ecNumber>
    </recommendedName>
</protein>
<proteinExistence type="inferred from homology"/>
<dbReference type="GO" id="GO:0080019">
    <property type="term" value="F:alcohol-forming very long-chain fatty acyl-CoA reductase activity"/>
    <property type="evidence" value="ECO:0007669"/>
    <property type="project" value="InterPro"/>
</dbReference>
<evidence type="ECO:0000313" key="4">
    <source>
        <dbReference type="Proteomes" id="UP000489600"/>
    </source>
</evidence>
<evidence type="ECO:0000313" key="3">
    <source>
        <dbReference type="EMBL" id="VVB10467.1"/>
    </source>
</evidence>
<keyword evidence="4" id="KW-1185">Reference proteome</keyword>
<comment type="function">
    <text evidence="1">Catalyzes the reduction of fatty acyl-CoA to fatty alcohols.</text>
</comment>
<dbReference type="SUPFAM" id="SSF51735">
    <property type="entry name" value="NAD(P)-binding Rossmann-fold domains"/>
    <property type="match status" value="1"/>
</dbReference>
<dbReference type="InterPro" id="IPR013120">
    <property type="entry name" value="FAR_NAD-bd"/>
</dbReference>
<comment type="similarity">
    <text evidence="1">Belongs to the fatty acyl-CoA reductase family.</text>
</comment>
<dbReference type="EMBL" id="CABITT030000007">
    <property type="protein sequence ID" value="VVB10467.1"/>
    <property type="molecule type" value="Genomic_DNA"/>
</dbReference>
<organism evidence="3 4">
    <name type="scientific">Arabis nemorensis</name>
    <dbReference type="NCBI Taxonomy" id="586526"/>
    <lineage>
        <taxon>Eukaryota</taxon>
        <taxon>Viridiplantae</taxon>
        <taxon>Streptophyta</taxon>
        <taxon>Embryophyta</taxon>
        <taxon>Tracheophyta</taxon>
        <taxon>Spermatophyta</taxon>
        <taxon>Magnoliopsida</taxon>
        <taxon>eudicotyledons</taxon>
        <taxon>Gunneridae</taxon>
        <taxon>Pentapetalae</taxon>
        <taxon>rosids</taxon>
        <taxon>malvids</taxon>
        <taxon>Brassicales</taxon>
        <taxon>Brassicaceae</taxon>
        <taxon>Arabideae</taxon>
        <taxon>Arabis</taxon>
    </lineage>
</organism>
<evidence type="ECO:0000256" key="1">
    <source>
        <dbReference type="RuleBase" id="RU363097"/>
    </source>
</evidence>
<evidence type="ECO:0000259" key="2">
    <source>
        <dbReference type="Pfam" id="PF07993"/>
    </source>
</evidence>
<dbReference type="OrthoDB" id="429813at2759"/>
<dbReference type="InterPro" id="IPR036291">
    <property type="entry name" value="NAD(P)-bd_dom_sf"/>
</dbReference>
<dbReference type="EC" id="1.2.1.84" evidence="1"/>
<gene>
    <name evidence="3" type="ORF">ANE_LOCUS20911</name>
</gene>
<keyword evidence="1" id="KW-0560">Oxidoreductase</keyword>
<keyword evidence="1" id="KW-0521">NADP</keyword>
<dbReference type="GO" id="GO:0010345">
    <property type="term" value="P:suberin biosynthetic process"/>
    <property type="evidence" value="ECO:0007669"/>
    <property type="project" value="TreeGrafter"/>
</dbReference>
<dbReference type="AlphaFoldDB" id="A0A565CA36"/>
<comment type="caution">
    <text evidence="3">The sequence shown here is derived from an EMBL/GenBank/DDBJ whole genome shotgun (WGS) entry which is preliminary data.</text>
</comment>
<keyword evidence="1" id="KW-0444">Lipid biosynthesis</keyword>
<feature type="domain" description="Thioester reductase (TE)" evidence="2">
    <location>
        <begin position="23"/>
        <end position="177"/>
    </location>
</feature>
<dbReference type="InterPro" id="IPR026055">
    <property type="entry name" value="FAR"/>
</dbReference>
<dbReference type="GO" id="GO:0102965">
    <property type="term" value="F:alcohol-forming long-chain fatty acyl-CoA reductase activity"/>
    <property type="evidence" value="ECO:0007669"/>
    <property type="project" value="UniProtKB-EC"/>
</dbReference>
<dbReference type="Proteomes" id="UP000489600">
    <property type="component" value="Unassembled WGS sequence"/>
</dbReference>